<feature type="domain" description="HTH marR-type" evidence="1">
    <location>
        <begin position="34"/>
        <end position="168"/>
    </location>
</feature>
<dbReference type="PANTHER" id="PTHR33164:SF104">
    <property type="entry name" value="TRANSCRIPTIONAL REGULATORY PROTEIN"/>
    <property type="match status" value="1"/>
</dbReference>
<dbReference type="CDD" id="cd00090">
    <property type="entry name" value="HTH_ARSR"/>
    <property type="match status" value="1"/>
</dbReference>
<proteinExistence type="predicted"/>
<gene>
    <name evidence="2" type="ORF">GCM10023175_04190</name>
</gene>
<dbReference type="InterPro" id="IPR036388">
    <property type="entry name" value="WH-like_DNA-bd_sf"/>
</dbReference>
<protein>
    <recommendedName>
        <fullName evidence="1">HTH marR-type domain-containing protein</fullName>
    </recommendedName>
</protein>
<dbReference type="SMART" id="SM00347">
    <property type="entry name" value="HTH_MARR"/>
    <property type="match status" value="1"/>
</dbReference>
<dbReference type="InterPro" id="IPR011991">
    <property type="entry name" value="ArsR-like_HTH"/>
</dbReference>
<evidence type="ECO:0000313" key="2">
    <source>
        <dbReference type="EMBL" id="GAA4536830.1"/>
    </source>
</evidence>
<dbReference type="SUPFAM" id="SSF46785">
    <property type="entry name" value="Winged helix' DNA-binding domain"/>
    <property type="match status" value="1"/>
</dbReference>
<dbReference type="PROSITE" id="PS50995">
    <property type="entry name" value="HTH_MARR_2"/>
    <property type="match status" value="1"/>
</dbReference>
<evidence type="ECO:0000313" key="3">
    <source>
        <dbReference type="Proteomes" id="UP001501598"/>
    </source>
</evidence>
<name>A0ABP8REU0_9PSEU</name>
<dbReference type="PANTHER" id="PTHR33164">
    <property type="entry name" value="TRANSCRIPTIONAL REGULATOR, MARR FAMILY"/>
    <property type="match status" value="1"/>
</dbReference>
<dbReference type="RefSeq" id="WP_345412095.1">
    <property type="nucleotide sequence ID" value="NZ_BAABGT010000007.1"/>
</dbReference>
<keyword evidence="3" id="KW-1185">Reference proteome</keyword>
<dbReference type="InterPro" id="IPR000835">
    <property type="entry name" value="HTH_MarR-typ"/>
</dbReference>
<dbReference type="InterPro" id="IPR039422">
    <property type="entry name" value="MarR/SlyA-like"/>
</dbReference>
<organism evidence="2 3">
    <name type="scientific">Pseudonocardia xishanensis</name>
    <dbReference type="NCBI Taxonomy" id="630995"/>
    <lineage>
        <taxon>Bacteria</taxon>
        <taxon>Bacillati</taxon>
        <taxon>Actinomycetota</taxon>
        <taxon>Actinomycetes</taxon>
        <taxon>Pseudonocardiales</taxon>
        <taxon>Pseudonocardiaceae</taxon>
        <taxon>Pseudonocardia</taxon>
    </lineage>
</organism>
<evidence type="ECO:0000259" key="1">
    <source>
        <dbReference type="PROSITE" id="PS50995"/>
    </source>
</evidence>
<dbReference type="Gene3D" id="1.10.10.10">
    <property type="entry name" value="Winged helix-like DNA-binding domain superfamily/Winged helix DNA-binding domain"/>
    <property type="match status" value="1"/>
</dbReference>
<reference evidence="3" key="1">
    <citation type="journal article" date="2019" name="Int. J. Syst. Evol. Microbiol.">
        <title>The Global Catalogue of Microorganisms (GCM) 10K type strain sequencing project: providing services to taxonomists for standard genome sequencing and annotation.</title>
        <authorList>
            <consortium name="The Broad Institute Genomics Platform"/>
            <consortium name="The Broad Institute Genome Sequencing Center for Infectious Disease"/>
            <person name="Wu L."/>
            <person name="Ma J."/>
        </authorList>
    </citation>
    <scope>NUCLEOTIDE SEQUENCE [LARGE SCALE GENOMIC DNA]</scope>
    <source>
        <strain evidence="3">JCM 17906</strain>
    </source>
</reference>
<dbReference type="EMBL" id="BAABGT010000007">
    <property type="protein sequence ID" value="GAA4536830.1"/>
    <property type="molecule type" value="Genomic_DNA"/>
</dbReference>
<comment type="caution">
    <text evidence="2">The sequence shown here is derived from an EMBL/GenBank/DDBJ whole genome shotgun (WGS) entry which is preliminary data.</text>
</comment>
<accession>A0ABP8REU0</accession>
<sequence length="174" mass="18733">MTVRADDSSRLGVSNLDEIADAWASELPALDPTPFLLSAGILRLAQQIERAFAAVARQSGIGPGDLRILLALRRSAPDYALSPTVLFKRLMITSGAVSKQVDRLEDLGLVERIRDPDVLRGVLIRLEPAGRVVAEEAMTQISTSFCGLEGLAEAEAAETLEVLARLQRQVDQAG</sequence>
<dbReference type="InterPro" id="IPR036390">
    <property type="entry name" value="WH_DNA-bd_sf"/>
</dbReference>
<dbReference type="Proteomes" id="UP001501598">
    <property type="component" value="Unassembled WGS sequence"/>
</dbReference>
<dbReference type="Pfam" id="PF12802">
    <property type="entry name" value="MarR_2"/>
    <property type="match status" value="1"/>
</dbReference>